<dbReference type="InterPro" id="IPR029058">
    <property type="entry name" value="AB_hydrolase_fold"/>
</dbReference>
<feature type="active site" description="Charge relay system" evidence="1">
    <location>
        <position position="249"/>
    </location>
</feature>
<feature type="active site" description="Nucleophile" evidence="1">
    <location>
        <position position="113"/>
    </location>
</feature>
<dbReference type="PIRSF" id="PIRSF017388">
    <property type="entry name" value="Esterase_lipase"/>
    <property type="match status" value="1"/>
</dbReference>
<feature type="domain" description="Serine aminopeptidase S33" evidence="3">
    <location>
        <begin position="35"/>
        <end position="254"/>
    </location>
</feature>
<comment type="caution">
    <text evidence="4">The sequence shown here is derived from an EMBL/GenBank/DDBJ whole genome shotgun (WGS) entry which is preliminary data.</text>
</comment>
<dbReference type="EMBL" id="MHIG01000025">
    <property type="protein sequence ID" value="OGY46869.1"/>
    <property type="molecule type" value="Genomic_DNA"/>
</dbReference>
<sequence>MSSGEPSLRTQKNKNKPLANNLSEPTAPIFVRQSPEVGVLLLHSFTSTPYEMRELAYYLAKRGISVYAPLLAGHGTTPADLSKMRIEDWQESVEQAYLLLRQHVKKIFVVGSSFGGNLAFHLATKFTNPLSGIVSMGTPIKVRWQKFFKTGLYSYGLFKKNQKKRRQDYRMVYDEKDQVVYPVMPTVSLRRFFKFIKQITIPTLSKVTVPTLIIQSSHDRIVDSRSASYIHQNLAATDKRIFWMNGSSHALTVDDKRELLFNRIYHFIVEKAG</sequence>
<evidence type="ECO:0000313" key="5">
    <source>
        <dbReference type="Proteomes" id="UP000178385"/>
    </source>
</evidence>
<dbReference type="InterPro" id="IPR022742">
    <property type="entry name" value="Hydrolase_4"/>
</dbReference>
<dbReference type="InterPro" id="IPR012354">
    <property type="entry name" value="Esterase_lipase"/>
</dbReference>
<gene>
    <name evidence="4" type="ORF">A2840_00425</name>
</gene>
<name>A0A1G1Y3F6_9BACT</name>
<evidence type="ECO:0000256" key="2">
    <source>
        <dbReference type="SAM" id="MobiDB-lite"/>
    </source>
</evidence>
<protein>
    <recommendedName>
        <fullName evidence="3">Serine aminopeptidase S33 domain-containing protein</fullName>
    </recommendedName>
</protein>
<feature type="region of interest" description="Disordered" evidence="2">
    <location>
        <begin position="1"/>
        <end position="21"/>
    </location>
</feature>
<dbReference type="Proteomes" id="UP000178385">
    <property type="component" value="Unassembled WGS sequence"/>
</dbReference>
<dbReference type="GO" id="GO:0052689">
    <property type="term" value="F:carboxylic ester hydrolase activity"/>
    <property type="evidence" value="ECO:0007669"/>
    <property type="project" value="InterPro"/>
</dbReference>
<dbReference type="Gene3D" id="3.40.50.1820">
    <property type="entry name" value="alpha/beta hydrolase"/>
    <property type="match status" value="1"/>
</dbReference>
<evidence type="ECO:0000256" key="1">
    <source>
        <dbReference type="PIRSR" id="PIRSR017388-1"/>
    </source>
</evidence>
<feature type="compositionally biased region" description="Polar residues" evidence="2">
    <location>
        <begin position="1"/>
        <end position="10"/>
    </location>
</feature>
<dbReference type="InterPro" id="IPR051044">
    <property type="entry name" value="MAG_DAG_Lipase"/>
</dbReference>
<accession>A0A1G1Y3F6</accession>
<evidence type="ECO:0000313" key="4">
    <source>
        <dbReference type="EMBL" id="OGY46869.1"/>
    </source>
</evidence>
<dbReference type="Pfam" id="PF12146">
    <property type="entry name" value="Hydrolase_4"/>
    <property type="match status" value="1"/>
</dbReference>
<reference evidence="4 5" key="1">
    <citation type="journal article" date="2016" name="Nat. Commun.">
        <title>Thousands of microbial genomes shed light on interconnected biogeochemical processes in an aquifer system.</title>
        <authorList>
            <person name="Anantharaman K."/>
            <person name="Brown C.T."/>
            <person name="Hug L.A."/>
            <person name="Sharon I."/>
            <person name="Castelle C.J."/>
            <person name="Probst A.J."/>
            <person name="Thomas B.C."/>
            <person name="Singh A."/>
            <person name="Wilkins M.J."/>
            <person name="Karaoz U."/>
            <person name="Brodie E.L."/>
            <person name="Williams K.H."/>
            <person name="Hubbard S.S."/>
            <person name="Banfield J.F."/>
        </authorList>
    </citation>
    <scope>NUCLEOTIDE SEQUENCE [LARGE SCALE GENOMIC DNA]</scope>
</reference>
<dbReference type="AlphaFoldDB" id="A0A1G1Y3F6"/>
<evidence type="ECO:0000259" key="3">
    <source>
        <dbReference type="Pfam" id="PF12146"/>
    </source>
</evidence>
<dbReference type="PANTHER" id="PTHR11614">
    <property type="entry name" value="PHOSPHOLIPASE-RELATED"/>
    <property type="match status" value="1"/>
</dbReference>
<organism evidence="4 5">
    <name type="scientific">Candidatus Buchananbacteria bacterium RIFCSPHIGHO2_01_FULL_47_11b</name>
    <dbReference type="NCBI Taxonomy" id="1797537"/>
    <lineage>
        <taxon>Bacteria</taxon>
        <taxon>Candidatus Buchananiibacteriota</taxon>
    </lineage>
</organism>
<dbReference type="SUPFAM" id="SSF53474">
    <property type="entry name" value="alpha/beta-Hydrolases"/>
    <property type="match status" value="1"/>
</dbReference>
<proteinExistence type="predicted"/>
<feature type="active site" description="Charge relay system" evidence="1">
    <location>
        <position position="219"/>
    </location>
</feature>